<evidence type="ECO:0000256" key="1">
    <source>
        <dbReference type="SAM" id="MobiDB-lite"/>
    </source>
</evidence>
<dbReference type="Proteomes" id="UP001322277">
    <property type="component" value="Chromosome 2"/>
</dbReference>
<name>A0AAX4I3F8_9PEZI</name>
<evidence type="ECO:0000313" key="2">
    <source>
        <dbReference type="EMBL" id="WQF77810.1"/>
    </source>
</evidence>
<dbReference type="EMBL" id="CP137306">
    <property type="protein sequence ID" value="WQF77810.1"/>
    <property type="molecule type" value="Genomic_DNA"/>
</dbReference>
<dbReference type="AlphaFoldDB" id="A0AAX4I3F8"/>
<dbReference type="RefSeq" id="XP_062775034.1">
    <property type="nucleotide sequence ID" value="XM_062918983.1"/>
</dbReference>
<sequence length="112" mass="12220">MMAQVPIDPGRSRRSKGGLETSLTFSRTSDGHRFPKLPSSNGAINRTVEVFFAPHKNAQCCCYCTVLLPLTPGSACNCVRNQQRTSLHPPFQLVFDLSSPNSTYSGPVMSCL</sequence>
<dbReference type="KEGG" id="cdet:87939327"/>
<gene>
    <name evidence="2" type="ORF">CDEST_02824</name>
</gene>
<reference evidence="3" key="1">
    <citation type="journal article" date="2023" name="bioRxiv">
        <title>Complete genome of the Medicago anthracnose fungus, Colletotrichum destructivum, reveals a mini-chromosome-like region within a core chromosome.</title>
        <authorList>
            <person name="Lapalu N."/>
            <person name="Simon A."/>
            <person name="Lu A."/>
            <person name="Plaumann P.-L."/>
            <person name="Amselem J."/>
            <person name="Pigne S."/>
            <person name="Auger A."/>
            <person name="Koch C."/>
            <person name="Dallery J.-F."/>
            <person name="O'Connell R.J."/>
        </authorList>
    </citation>
    <scope>NUCLEOTIDE SEQUENCE [LARGE SCALE GENOMIC DNA]</scope>
    <source>
        <strain evidence="3">CBS 520.97</strain>
    </source>
</reference>
<proteinExistence type="predicted"/>
<evidence type="ECO:0000313" key="3">
    <source>
        <dbReference type="Proteomes" id="UP001322277"/>
    </source>
</evidence>
<dbReference type="GeneID" id="87939327"/>
<keyword evidence="3" id="KW-1185">Reference proteome</keyword>
<accession>A0AAX4I3F8</accession>
<feature type="region of interest" description="Disordered" evidence="1">
    <location>
        <begin position="1"/>
        <end position="39"/>
    </location>
</feature>
<protein>
    <submittedName>
        <fullName evidence="2">Uncharacterized protein</fullName>
    </submittedName>
</protein>
<organism evidence="2 3">
    <name type="scientific">Colletotrichum destructivum</name>
    <dbReference type="NCBI Taxonomy" id="34406"/>
    <lineage>
        <taxon>Eukaryota</taxon>
        <taxon>Fungi</taxon>
        <taxon>Dikarya</taxon>
        <taxon>Ascomycota</taxon>
        <taxon>Pezizomycotina</taxon>
        <taxon>Sordariomycetes</taxon>
        <taxon>Hypocreomycetidae</taxon>
        <taxon>Glomerellales</taxon>
        <taxon>Glomerellaceae</taxon>
        <taxon>Colletotrichum</taxon>
        <taxon>Colletotrichum destructivum species complex</taxon>
    </lineage>
</organism>